<evidence type="ECO:0000256" key="4">
    <source>
        <dbReference type="ARBA" id="ARBA00023136"/>
    </source>
</evidence>
<feature type="transmembrane region" description="Helical" evidence="7">
    <location>
        <begin position="127"/>
        <end position="148"/>
    </location>
</feature>
<reference evidence="10" key="1">
    <citation type="submission" date="2016-08" db="EMBL/GenBank/DDBJ databases">
        <authorList>
            <person name="Yan J."/>
        </authorList>
    </citation>
    <scope>NUCLEOTIDE SEQUENCE</scope>
    <source>
        <strain evidence="10">CSS-01s</strain>
    </source>
</reference>
<dbReference type="PANTHER" id="PTHR33048:SF160">
    <property type="entry name" value="SAT4 FAMILY MEMBRANE PROTEIN"/>
    <property type="match status" value="1"/>
</dbReference>
<evidence type="ECO:0000256" key="5">
    <source>
        <dbReference type="ARBA" id="ARBA00038359"/>
    </source>
</evidence>
<feature type="compositionally biased region" description="Polar residues" evidence="6">
    <location>
        <begin position="238"/>
        <end position="259"/>
    </location>
</feature>
<keyword evidence="3 7" id="KW-1133">Transmembrane helix</keyword>
<comment type="subcellular location">
    <subcellularLocation>
        <location evidence="1">Membrane</location>
        <topology evidence="1">Multi-pass membrane protein</topology>
    </subcellularLocation>
</comment>
<dbReference type="Pfam" id="PF20684">
    <property type="entry name" value="Fung_rhodopsin"/>
    <property type="match status" value="1"/>
</dbReference>
<organism evidence="10 11">
    <name type="scientific">Lasiodiplodia theobromae</name>
    <dbReference type="NCBI Taxonomy" id="45133"/>
    <lineage>
        <taxon>Eukaryota</taxon>
        <taxon>Fungi</taxon>
        <taxon>Dikarya</taxon>
        <taxon>Ascomycota</taxon>
        <taxon>Pezizomycotina</taxon>
        <taxon>Dothideomycetes</taxon>
        <taxon>Dothideomycetes incertae sedis</taxon>
        <taxon>Botryosphaeriales</taxon>
        <taxon>Botryosphaeriaceae</taxon>
        <taxon>Lasiodiplodia</taxon>
    </lineage>
</organism>
<gene>
    <name evidence="10" type="ORF">BFW01_g856</name>
</gene>
<dbReference type="GO" id="GO:0016020">
    <property type="term" value="C:membrane"/>
    <property type="evidence" value="ECO:0007669"/>
    <property type="project" value="UniProtKB-SubCell"/>
</dbReference>
<evidence type="ECO:0000256" key="7">
    <source>
        <dbReference type="SAM" id="Phobius"/>
    </source>
</evidence>
<evidence type="ECO:0000313" key="10">
    <source>
        <dbReference type="EMBL" id="KAF9630294.1"/>
    </source>
</evidence>
<keyword evidence="4 7" id="KW-0472">Membrane</keyword>
<dbReference type="AlphaFoldDB" id="A0A8H7MBE8"/>
<evidence type="ECO:0000256" key="2">
    <source>
        <dbReference type="ARBA" id="ARBA00022692"/>
    </source>
</evidence>
<feature type="transmembrane region" description="Helical" evidence="7">
    <location>
        <begin position="164"/>
        <end position="182"/>
    </location>
</feature>
<evidence type="ECO:0000256" key="6">
    <source>
        <dbReference type="SAM" id="MobiDB-lite"/>
    </source>
</evidence>
<feature type="transmembrane region" description="Helical" evidence="7">
    <location>
        <begin position="82"/>
        <end position="102"/>
    </location>
</feature>
<dbReference type="EMBL" id="MDYX01000040">
    <property type="protein sequence ID" value="KAF9630294.1"/>
    <property type="molecule type" value="Genomic_DNA"/>
</dbReference>
<evidence type="ECO:0000259" key="9">
    <source>
        <dbReference type="Pfam" id="PF20684"/>
    </source>
</evidence>
<reference evidence="10" key="2">
    <citation type="journal article" date="2018" name="DNA Res.">
        <title>Comparative genome and transcriptome analyses reveal adaptations to opportunistic infections in woody plant degrading pathogens of Botryosphaeriaceae.</title>
        <authorList>
            <person name="Yan J.Y."/>
            <person name="Zhao W.S."/>
            <person name="Chen Z."/>
            <person name="Xing Q.K."/>
            <person name="Zhang W."/>
            <person name="Chethana K.W.T."/>
            <person name="Xue M.F."/>
            <person name="Xu J.P."/>
            <person name="Phillips A.J.L."/>
            <person name="Wang Y."/>
            <person name="Liu J.H."/>
            <person name="Liu M."/>
            <person name="Zhou Y."/>
            <person name="Jayawardena R.S."/>
            <person name="Manawasinghe I.S."/>
            <person name="Huang J.B."/>
            <person name="Qiao G.H."/>
            <person name="Fu C.Y."/>
            <person name="Guo F.F."/>
            <person name="Dissanayake A.J."/>
            <person name="Peng Y.L."/>
            <person name="Hyde K.D."/>
            <person name="Li X.H."/>
        </authorList>
    </citation>
    <scope>NUCLEOTIDE SEQUENCE</scope>
    <source>
        <strain evidence="10">CSS-01s</strain>
    </source>
</reference>
<proteinExistence type="inferred from homology"/>
<feature type="region of interest" description="Disordered" evidence="6">
    <location>
        <begin position="238"/>
        <end position="263"/>
    </location>
</feature>
<keyword evidence="2 7" id="KW-0812">Transmembrane</keyword>
<dbReference type="InterPro" id="IPR052337">
    <property type="entry name" value="SAT4-like"/>
</dbReference>
<feature type="transmembrane region" description="Helical" evidence="7">
    <location>
        <begin position="52"/>
        <end position="70"/>
    </location>
</feature>
<evidence type="ECO:0008006" key="12">
    <source>
        <dbReference type="Google" id="ProtNLM"/>
    </source>
</evidence>
<name>A0A8H7MBE8_9PEZI</name>
<dbReference type="Proteomes" id="UP000627934">
    <property type="component" value="Unassembled WGS sequence"/>
</dbReference>
<feature type="domain" description="Heterokaryon incompatibility" evidence="8">
    <location>
        <begin position="309"/>
        <end position="436"/>
    </location>
</feature>
<comment type="similarity">
    <text evidence="5">Belongs to the SAT4 family.</text>
</comment>
<feature type="domain" description="Rhodopsin" evidence="9">
    <location>
        <begin position="1"/>
        <end position="227"/>
    </location>
</feature>
<evidence type="ECO:0000313" key="11">
    <source>
        <dbReference type="Proteomes" id="UP000627934"/>
    </source>
</evidence>
<accession>A0A8H7MBE8</accession>
<evidence type="ECO:0000259" key="8">
    <source>
        <dbReference type="Pfam" id="PF06985"/>
    </source>
</evidence>
<dbReference type="Pfam" id="PF06985">
    <property type="entry name" value="HET"/>
    <property type="match status" value="1"/>
</dbReference>
<protein>
    <recommendedName>
        <fullName evidence="12">Satratoxin biosynthesis SC1 cluster protein 4</fullName>
    </recommendedName>
</protein>
<evidence type="ECO:0000256" key="3">
    <source>
        <dbReference type="ARBA" id="ARBA00022989"/>
    </source>
</evidence>
<dbReference type="PANTHER" id="PTHR33048">
    <property type="entry name" value="PTH11-LIKE INTEGRAL MEMBRANE PROTEIN (AFU_ORTHOLOGUE AFUA_5G11245)"/>
    <property type="match status" value="1"/>
</dbReference>
<evidence type="ECO:0000256" key="1">
    <source>
        <dbReference type="ARBA" id="ARBA00004141"/>
    </source>
</evidence>
<comment type="caution">
    <text evidence="10">The sequence shown here is derived from an EMBL/GenBank/DDBJ whole genome shotgun (WGS) entry which is preliminary data.</text>
</comment>
<dbReference type="InterPro" id="IPR010730">
    <property type="entry name" value="HET"/>
</dbReference>
<dbReference type="InterPro" id="IPR049326">
    <property type="entry name" value="Rhodopsin_dom_fungi"/>
</dbReference>
<sequence length="708" mass="80177">MDDYTITAAMACLIGFSALSTELAKHGLGKDIWTIPFDSITYILEVYFVDELLYLVVISMTKLSILFFYLRIFPDKTFRKISYGVMGFCIAYLITFLIVSIFQCNPVKAAWLHWDGSYHGACNNVNAQGWAAAAFNIALDLTVLFLPLRQLSKLVMGWKKKLQLLLMFLVGGFVTIVSVIRLETLFKFSNNTNFTWESAPFGYWSTIEMDVGIVCACMPAVQALLKRLFPTIFGTTQGDKSTGRSGYTGRTDQSNSHAQPKSVDTKDFVPLVESEALAGAQTSTTRILALGRTILIYDRHIKCARDVDYVAVSHVWNKTVSKVQNKEGDQGDIEEARVLALTLPMRIWDGLSQALGAGREMWHDYLSVPQWQEDVKRPILNHVAFIFSQAAFTLVHLDDISRQCVQQMRSGGTIRARAKGVARICNAAWFSRVWTAMEYVRSSSTSVMLDDYKLFEDVHDVFLHEFHSSLDMIVKERGDFYEAETLARDYGMVPWQLGPLTLMRNQKVASFAEAFSMLVRRSCRSNRDFFHARSGILNPKWKTPPDFDKYGDACMAFARDCLRDGDYTPVLMSPRPVDDHPGGIGMGYHDLEIWGLGPLECVPTNSLSVSRAQNPVLKVERIGPVRFIKKLEFRRLHPDILFSYIADMALDFTGPDVDDFVTTVGTRLYGQSTPEILERLMETDRRPFLERTLVDRFNSQGGQEPWQL</sequence>